<proteinExistence type="predicted"/>
<evidence type="ECO:0008006" key="4">
    <source>
        <dbReference type="Google" id="ProtNLM"/>
    </source>
</evidence>
<evidence type="ECO:0000256" key="1">
    <source>
        <dbReference type="SAM" id="MobiDB-lite"/>
    </source>
</evidence>
<feature type="region of interest" description="Disordered" evidence="1">
    <location>
        <begin position="136"/>
        <end position="186"/>
    </location>
</feature>
<dbReference type="PANTHER" id="PTHR47331">
    <property type="entry name" value="PHD-TYPE DOMAIN-CONTAINING PROTEIN"/>
    <property type="match status" value="1"/>
</dbReference>
<evidence type="ECO:0000313" key="3">
    <source>
        <dbReference type="Proteomes" id="UP000507470"/>
    </source>
</evidence>
<gene>
    <name evidence="2" type="ORF">MCOR_23320</name>
</gene>
<dbReference type="AlphaFoldDB" id="A0A6J8BVG3"/>
<name>A0A6J8BVG3_MYTCO</name>
<accession>A0A6J8BVG3</accession>
<dbReference type="PANTHER" id="PTHR47331:SF5">
    <property type="entry name" value="RIBONUCLEASE H"/>
    <property type="match status" value="1"/>
</dbReference>
<feature type="compositionally biased region" description="Polar residues" evidence="1">
    <location>
        <begin position="136"/>
        <end position="156"/>
    </location>
</feature>
<evidence type="ECO:0000313" key="2">
    <source>
        <dbReference type="EMBL" id="CAC5388035.1"/>
    </source>
</evidence>
<dbReference type="OrthoDB" id="10065844at2759"/>
<keyword evidence="3" id="KW-1185">Reference proteome</keyword>
<dbReference type="Proteomes" id="UP000507470">
    <property type="component" value="Unassembled WGS sequence"/>
</dbReference>
<dbReference type="EMBL" id="CACVKT020004120">
    <property type="protein sequence ID" value="CAC5388035.1"/>
    <property type="molecule type" value="Genomic_DNA"/>
</dbReference>
<reference evidence="2 3" key="1">
    <citation type="submission" date="2020-06" db="EMBL/GenBank/DDBJ databases">
        <authorList>
            <person name="Li R."/>
            <person name="Bekaert M."/>
        </authorList>
    </citation>
    <scope>NUCLEOTIDE SEQUENCE [LARGE SCALE GENOMIC DNA]</scope>
    <source>
        <strain evidence="3">wild</strain>
    </source>
</reference>
<organism evidence="2 3">
    <name type="scientific">Mytilus coruscus</name>
    <name type="common">Sea mussel</name>
    <dbReference type="NCBI Taxonomy" id="42192"/>
    <lineage>
        <taxon>Eukaryota</taxon>
        <taxon>Metazoa</taxon>
        <taxon>Spiralia</taxon>
        <taxon>Lophotrochozoa</taxon>
        <taxon>Mollusca</taxon>
        <taxon>Bivalvia</taxon>
        <taxon>Autobranchia</taxon>
        <taxon>Pteriomorphia</taxon>
        <taxon>Mytilida</taxon>
        <taxon>Mytiloidea</taxon>
        <taxon>Mytilidae</taxon>
        <taxon>Mytilinae</taxon>
        <taxon>Mytilus</taxon>
    </lineage>
</organism>
<sequence>MSETISQDVVTDLAKSFADQVSLNRIPPPKPPIFNGDPLKYASWKVAFETHLYSRPITYVDFIKQCLSAMKTIKNLNVLNDDRENRKLLSKLPDWIVTRWGRIVAQHKSDHQTFPSFHTFSLFIERESTIANDPVSSLNSLKTESTPRNTDTNFRSVKNDRDTQRRNAFATETKSTSYDRTKESNSGTNKNCLFCQKAGHTLDSCRNYLAKSVQEQHEILVYALLYTQSDTTFILDNTRQSLGLSSADVKLSLSTMHSQNSVVDSCKIDGLIVRAYDSDLKIPLPSTFARDILPANRAHIPTGDLARSWPQLEKIANRLMPVIDCEFRLLIGYNCLRACFDS</sequence>
<protein>
    <recommendedName>
        <fullName evidence="4">CCHC-type domain-containing protein</fullName>
    </recommendedName>
</protein>